<proteinExistence type="predicted"/>
<keyword evidence="3" id="KW-1185">Reference proteome</keyword>
<feature type="chain" id="PRO_5046021166" evidence="1">
    <location>
        <begin position="16"/>
        <end position="158"/>
    </location>
</feature>
<sequence length="158" mass="16855">MKITFAFHILALVAAEAHYKNEDGIYVLAGECRSQKSGTKAGGNADIFKNGRCKYGCITGWTGTNAKGEVSEDKGSDCKTPKCDEGHCGTHGICVGPNRCVCSQLTAQNEDGGCYSLRVRGLIGAAASLAILIVCITTCHCIQQAYERKHPQPQLKSD</sequence>
<feature type="signal peptide" evidence="1">
    <location>
        <begin position="1"/>
        <end position="15"/>
    </location>
</feature>
<name>A0ABN7SCE9_OIKDI</name>
<evidence type="ECO:0000313" key="2">
    <source>
        <dbReference type="EMBL" id="CAG5097944.1"/>
    </source>
</evidence>
<reference evidence="2 3" key="1">
    <citation type="submission" date="2021-04" db="EMBL/GenBank/DDBJ databases">
        <authorList>
            <person name="Bliznina A."/>
        </authorList>
    </citation>
    <scope>NUCLEOTIDE SEQUENCE [LARGE SCALE GENOMIC DNA]</scope>
</reference>
<keyword evidence="1" id="KW-0732">Signal</keyword>
<evidence type="ECO:0000256" key="1">
    <source>
        <dbReference type="SAM" id="SignalP"/>
    </source>
</evidence>
<accession>A0ABN7SCE9</accession>
<protein>
    <submittedName>
        <fullName evidence="2">Oidioi.mRNA.OKI2018_I69.XSR.g15302.t1.cds</fullName>
    </submittedName>
</protein>
<dbReference type="Proteomes" id="UP001158576">
    <property type="component" value="Chromosome XSR"/>
</dbReference>
<organism evidence="2 3">
    <name type="scientific">Oikopleura dioica</name>
    <name type="common">Tunicate</name>
    <dbReference type="NCBI Taxonomy" id="34765"/>
    <lineage>
        <taxon>Eukaryota</taxon>
        <taxon>Metazoa</taxon>
        <taxon>Chordata</taxon>
        <taxon>Tunicata</taxon>
        <taxon>Appendicularia</taxon>
        <taxon>Copelata</taxon>
        <taxon>Oikopleuridae</taxon>
        <taxon>Oikopleura</taxon>
    </lineage>
</organism>
<gene>
    <name evidence="2" type="ORF">OKIOD_LOCUS6860</name>
</gene>
<evidence type="ECO:0000313" key="3">
    <source>
        <dbReference type="Proteomes" id="UP001158576"/>
    </source>
</evidence>
<dbReference type="EMBL" id="OU015569">
    <property type="protein sequence ID" value="CAG5097944.1"/>
    <property type="molecule type" value="Genomic_DNA"/>
</dbReference>